<dbReference type="Gene3D" id="1.25.40.20">
    <property type="entry name" value="Ankyrin repeat-containing domain"/>
    <property type="match status" value="1"/>
</dbReference>
<dbReference type="AlphaFoldDB" id="A0A2J6TVC5"/>
<gene>
    <name evidence="1" type="ORF">K444DRAFT_2985</name>
</gene>
<dbReference type="InterPro" id="IPR036770">
    <property type="entry name" value="Ankyrin_rpt-contain_sf"/>
</dbReference>
<name>A0A2J6TVC5_9HELO</name>
<dbReference type="GeneID" id="36579782"/>
<protein>
    <recommendedName>
        <fullName evidence="3">Ankyrin</fullName>
    </recommendedName>
</protein>
<dbReference type="RefSeq" id="XP_024743874.1">
    <property type="nucleotide sequence ID" value="XM_024871700.1"/>
</dbReference>
<dbReference type="EMBL" id="KZ613740">
    <property type="protein sequence ID" value="PMD66970.1"/>
    <property type="molecule type" value="Genomic_DNA"/>
</dbReference>
<proteinExistence type="predicted"/>
<dbReference type="OrthoDB" id="3522622at2759"/>
<dbReference type="Proteomes" id="UP000235371">
    <property type="component" value="Unassembled WGS sequence"/>
</dbReference>
<keyword evidence="2" id="KW-1185">Reference proteome</keyword>
<evidence type="ECO:0000313" key="2">
    <source>
        <dbReference type="Proteomes" id="UP000235371"/>
    </source>
</evidence>
<sequence length="188" mass="21300">MGQKVSKRILEVAATRENTRMLKLLLHTVEEMKMQDSVLEAAITKGRPKIFQMLLQHGLEDPILEASLCRAASEDDNLEMIIMLLAHTKGEDSATGDILQAVLGEAVDESSMSIVELLLENRFVTQFLEHIWSKVVAQKNVEIVEILLKLDPRFEVTENVLKHAIKSSNVKTLKLLLLRDPQIKIHRE</sequence>
<reference evidence="1 2" key="1">
    <citation type="submission" date="2016-04" db="EMBL/GenBank/DDBJ databases">
        <title>A degradative enzymes factory behind the ericoid mycorrhizal symbiosis.</title>
        <authorList>
            <consortium name="DOE Joint Genome Institute"/>
            <person name="Martino E."/>
            <person name="Morin E."/>
            <person name="Grelet G."/>
            <person name="Kuo A."/>
            <person name="Kohler A."/>
            <person name="Daghino S."/>
            <person name="Barry K."/>
            <person name="Choi C."/>
            <person name="Cichocki N."/>
            <person name="Clum A."/>
            <person name="Copeland A."/>
            <person name="Hainaut M."/>
            <person name="Haridas S."/>
            <person name="Labutti K."/>
            <person name="Lindquist E."/>
            <person name="Lipzen A."/>
            <person name="Khouja H.-R."/>
            <person name="Murat C."/>
            <person name="Ohm R."/>
            <person name="Olson A."/>
            <person name="Spatafora J."/>
            <person name="Veneault-Fourrey C."/>
            <person name="Henrissat B."/>
            <person name="Grigoriev I."/>
            <person name="Martin F."/>
            <person name="Perotto S."/>
        </authorList>
    </citation>
    <scope>NUCLEOTIDE SEQUENCE [LARGE SCALE GENOMIC DNA]</scope>
    <source>
        <strain evidence="1 2">E</strain>
    </source>
</reference>
<dbReference type="InParanoid" id="A0A2J6TVC5"/>
<dbReference type="SUPFAM" id="SSF48403">
    <property type="entry name" value="Ankyrin repeat"/>
    <property type="match status" value="1"/>
</dbReference>
<evidence type="ECO:0000313" key="1">
    <source>
        <dbReference type="EMBL" id="PMD66970.1"/>
    </source>
</evidence>
<accession>A0A2J6TVC5</accession>
<evidence type="ECO:0008006" key="3">
    <source>
        <dbReference type="Google" id="ProtNLM"/>
    </source>
</evidence>
<organism evidence="1 2">
    <name type="scientific">Hyaloscypha bicolor E</name>
    <dbReference type="NCBI Taxonomy" id="1095630"/>
    <lineage>
        <taxon>Eukaryota</taxon>
        <taxon>Fungi</taxon>
        <taxon>Dikarya</taxon>
        <taxon>Ascomycota</taxon>
        <taxon>Pezizomycotina</taxon>
        <taxon>Leotiomycetes</taxon>
        <taxon>Helotiales</taxon>
        <taxon>Hyaloscyphaceae</taxon>
        <taxon>Hyaloscypha</taxon>
        <taxon>Hyaloscypha bicolor</taxon>
    </lineage>
</organism>